<proteinExistence type="predicted"/>
<evidence type="ECO:0000256" key="1">
    <source>
        <dbReference type="SAM" id="SignalP"/>
    </source>
</evidence>
<keyword evidence="3" id="KW-1185">Reference proteome</keyword>
<accession>A0A2S7SX66</accession>
<organism evidence="2 3">
    <name type="scientific">Flavipsychrobacter stenotrophus</name>
    <dbReference type="NCBI Taxonomy" id="2077091"/>
    <lineage>
        <taxon>Bacteria</taxon>
        <taxon>Pseudomonadati</taxon>
        <taxon>Bacteroidota</taxon>
        <taxon>Chitinophagia</taxon>
        <taxon>Chitinophagales</taxon>
        <taxon>Chitinophagaceae</taxon>
        <taxon>Flavipsychrobacter</taxon>
    </lineage>
</organism>
<dbReference type="RefSeq" id="WP_105038402.1">
    <property type="nucleotide sequence ID" value="NZ_PPSL01000002.1"/>
</dbReference>
<feature type="signal peptide" evidence="1">
    <location>
        <begin position="1"/>
        <end position="32"/>
    </location>
</feature>
<comment type="caution">
    <text evidence="2">The sequence shown here is derived from an EMBL/GenBank/DDBJ whole genome shotgun (WGS) entry which is preliminary data.</text>
</comment>
<evidence type="ECO:0000313" key="3">
    <source>
        <dbReference type="Proteomes" id="UP000239872"/>
    </source>
</evidence>
<gene>
    <name evidence="2" type="ORF">CJD36_006890</name>
</gene>
<name>A0A2S7SX66_9BACT</name>
<keyword evidence="1" id="KW-0732">Signal</keyword>
<dbReference type="OrthoDB" id="1118003at2"/>
<reference evidence="2 3" key="1">
    <citation type="submission" date="2018-01" db="EMBL/GenBank/DDBJ databases">
        <title>A novel member of the phylum Bacteroidetes isolated from glacier ice.</title>
        <authorList>
            <person name="Liu Q."/>
            <person name="Xin Y.-H."/>
        </authorList>
    </citation>
    <scope>NUCLEOTIDE SEQUENCE [LARGE SCALE GENOMIC DNA]</scope>
    <source>
        <strain evidence="2 3">RB1R16</strain>
    </source>
</reference>
<dbReference type="Proteomes" id="UP000239872">
    <property type="component" value="Unassembled WGS sequence"/>
</dbReference>
<evidence type="ECO:0008006" key="4">
    <source>
        <dbReference type="Google" id="ProtNLM"/>
    </source>
</evidence>
<dbReference type="EMBL" id="PPSL01000002">
    <property type="protein sequence ID" value="PQJ11522.1"/>
    <property type="molecule type" value="Genomic_DNA"/>
</dbReference>
<dbReference type="AlphaFoldDB" id="A0A2S7SX66"/>
<protein>
    <recommendedName>
        <fullName evidence="4">Outer membrane protein beta-barrel domain-containing protein</fullName>
    </recommendedName>
</protein>
<sequence>MNITQSISKKIGTTLKIAGVAAAMFLSANAQAQSNKHSHSSESYSGLNLGLGVGYYSYYHNQSVPYFTANYEFDVARQFTLAPFIGIASYRSNYYDRRYYYRETVIPIGVKGTYYFDNLLGAGPAWDFYLAGSLGYNFTRVVWDDNYTGDRDVYRGAGALYLDLHIGTEYHFNHKVGAFLDLSTGVSTIGLAIHPSN</sequence>
<feature type="chain" id="PRO_5015418426" description="Outer membrane protein beta-barrel domain-containing protein" evidence="1">
    <location>
        <begin position="33"/>
        <end position="197"/>
    </location>
</feature>
<evidence type="ECO:0000313" key="2">
    <source>
        <dbReference type="EMBL" id="PQJ11522.1"/>
    </source>
</evidence>